<dbReference type="Proteomes" id="UP000197424">
    <property type="component" value="Chromosome"/>
</dbReference>
<evidence type="ECO:0000256" key="4">
    <source>
        <dbReference type="ARBA" id="ARBA00023110"/>
    </source>
</evidence>
<dbReference type="SUPFAM" id="SSF54534">
    <property type="entry name" value="FKBP-like"/>
    <property type="match status" value="1"/>
</dbReference>
<accession>A0A248LLV5</accession>
<dbReference type="PANTHER" id="PTHR47245">
    <property type="entry name" value="PEPTIDYLPROLYL ISOMERASE"/>
    <property type="match status" value="1"/>
</dbReference>
<dbReference type="AlphaFoldDB" id="A0A248LLV5"/>
<dbReference type="PROSITE" id="PS01096">
    <property type="entry name" value="PPIC_PPIASE_1"/>
    <property type="match status" value="1"/>
</dbReference>
<comment type="catalytic activity">
    <reaction evidence="1">
        <text>[protein]-peptidylproline (omega=180) = [protein]-peptidylproline (omega=0)</text>
        <dbReference type="Rhea" id="RHEA:16237"/>
        <dbReference type="Rhea" id="RHEA-COMP:10747"/>
        <dbReference type="Rhea" id="RHEA-COMP:10748"/>
        <dbReference type="ChEBI" id="CHEBI:83833"/>
        <dbReference type="ChEBI" id="CHEBI:83834"/>
        <dbReference type="EC" id="5.2.1.8"/>
    </reaction>
</comment>
<dbReference type="EMBL" id="CP022115">
    <property type="protein sequence ID" value="ASJ25143.1"/>
    <property type="molecule type" value="Genomic_DNA"/>
</dbReference>
<keyword evidence="5 6" id="KW-0413">Isomerase</keyword>
<dbReference type="PANTHER" id="PTHR47245:SF2">
    <property type="entry name" value="PEPTIDYL-PROLYL CIS-TRANS ISOMERASE HP_0175-RELATED"/>
    <property type="match status" value="1"/>
</dbReference>
<dbReference type="InterPro" id="IPR050245">
    <property type="entry name" value="PrsA_foldase"/>
</dbReference>
<evidence type="ECO:0000256" key="5">
    <source>
        <dbReference type="ARBA" id="ARBA00023235"/>
    </source>
</evidence>
<evidence type="ECO:0000313" key="9">
    <source>
        <dbReference type="Proteomes" id="UP000197424"/>
    </source>
</evidence>
<evidence type="ECO:0000256" key="2">
    <source>
        <dbReference type="ARBA" id="ARBA00007656"/>
    </source>
</evidence>
<dbReference type="Gene3D" id="3.10.50.40">
    <property type="match status" value="1"/>
</dbReference>
<dbReference type="InterPro" id="IPR027304">
    <property type="entry name" value="Trigger_fact/SurA_dom_sf"/>
</dbReference>
<dbReference type="EC" id="5.2.1.8" evidence="3"/>
<evidence type="ECO:0000256" key="1">
    <source>
        <dbReference type="ARBA" id="ARBA00000971"/>
    </source>
</evidence>
<name>A0A248LLV5_9NEIS</name>
<evidence type="ECO:0000256" key="6">
    <source>
        <dbReference type="PROSITE-ProRule" id="PRU00278"/>
    </source>
</evidence>
<evidence type="ECO:0000259" key="7">
    <source>
        <dbReference type="PROSITE" id="PS50198"/>
    </source>
</evidence>
<dbReference type="InterPro" id="IPR023058">
    <property type="entry name" value="PPIase_PpiC_CS"/>
</dbReference>
<protein>
    <recommendedName>
        <fullName evidence="3">peptidylprolyl isomerase</fullName>
        <ecNumber evidence="3">5.2.1.8</ecNumber>
    </recommendedName>
</protein>
<dbReference type="Gene3D" id="1.10.8.1040">
    <property type="match status" value="1"/>
</dbReference>
<dbReference type="InterPro" id="IPR000297">
    <property type="entry name" value="PPIase_PpiC"/>
</dbReference>
<reference evidence="9" key="1">
    <citation type="submission" date="2017-06" db="EMBL/GenBank/DDBJ databases">
        <title>Whole genome sequence of Laribacter hongkongensis LHGZ1.</title>
        <authorList>
            <person name="Chen D."/>
            <person name="Wu H."/>
            <person name="Chen J."/>
        </authorList>
    </citation>
    <scope>NUCLEOTIDE SEQUENCE [LARGE SCALE GENOMIC DNA]</scope>
    <source>
        <strain evidence="9">LHGZ1</strain>
    </source>
</reference>
<sequence length="243" mass="26520">MSITVNGVEITEEMIKAQQDNFADASDPRDATIQQLVLHTLLLQKAREAGLDTSDEAAAINALLEQSIRYEPATEATCREFYDTYPERFSQGESAVASHILFPLGDDELAKVVMRGKAEGVLAEVQAEPSRFADLARVHSTCPSGREGGSLGEFGRGQMVKPFEDAVFSTPAGEITPQLVETQFGFHIIQVQDRTHGGAVAFDDIKERLQQYLTDLAARQAMHEYLSGLVDAAKIEGYAMPGL</sequence>
<dbReference type="PROSITE" id="PS50198">
    <property type="entry name" value="PPIC_PPIASE_2"/>
    <property type="match status" value="1"/>
</dbReference>
<dbReference type="RefSeq" id="WP_088861143.1">
    <property type="nucleotide sequence ID" value="NZ_CP022115.1"/>
</dbReference>
<dbReference type="InterPro" id="IPR046357">
    <property type="entry name" value="PPIase_dom_sf"/>
</dbReference>
<evidence type="ECO:0000313" key="8">
    <source>
        <dbReference type="EMBL" id="ASJ25143.1"/>
    </source>
</evidence>
<gene>
    <name evidence="8" type="ORF">LHGZ1_2312</name>
</gene>
<dbReference type="Pfam" id="PF13616">
    <property type="entry name" value="Rotamase_3"/>
    <property type="match status" value="1"/>
</dbReference>
<evidence type="ECO:0000256" key="3">
    <source>
        <dbReference type="ARBA" id="ARBA00013194"/>
    </source>
</evidence>
<dbReference type="OrthoDB" id="9769613at2"/>
<feature type="domain" description="PpiC" evidence="7">
    <location>
        <begin position="92"/>
        <end position="193"/>
    </location>
</feature>
<keyword evidence="4 6" id="KW-0697">Rotamase</keyword>
<dbReference type="GO" id="GO:0003755">
    <property type="term" value="F:peptidyl-prolyl cis-trans isomerase activity"/>
    <property type="evidence" value="ECO:0007669"/>
    <property type="project" value="UniProtKB-KW"/>
</dbReference>
<organism evidence="8 9">
    <name type="scientific">Laribacter hongkongensis</name>
    <dbReference type="NCBI Taxonomy" id="168471"/>
    <lineage>
        <taxon>Bacteria</taxon>
        <taxon>Pseudomonadati</taxon>
        <taxon>Pseudomonadota</taxon>
        <taxon>Betaproteobacteria</taxon>
        <taxon>Neisseriales</taxon>
        <taxon>Aquaspirillaceae</taxon>
        <taxon>Laribacter</taxon>
    </lineage>
</organism>
<comment type="similarity">
    <text evidence="2">Belongs to the PpiC/parvulin rotamase family.</text>
</comment>
<dbReference type="SUPFAM" id="SSF109998">
    <property type="entry name" value="Triger factor/SurA peptide-binding domain-like"/>
    <property type="match status" value="1"/>
</dbReference>
<proteinExistence type="inferred from homology"/>